<organism evidence="5">
    <name type="scientific">Rhodosorus marinus</name>
    <dbReference type="NCBI Taxonomy" id="101924"/>
    <lineage>
        <taxon>Eukaryota</taxon>
        <taxon>Rhodophyta</taxon>
        <taxon>Stylonematophyceae</taxon>
        <taxon>Stylonematales</taxon>
        <taxon>Stylonemataceae</taxon>
        <taxon>Rhodosorus</taxon>
    </lineage>
</organism>
<protein>
    <submittedName>
        <fullName evidence="5">Uncharacterized protein</fullName>
    </submittedName>
</protein>
<accession>A0A7S2ZD95</accession>
<evidence type="ECO:0000313" key="1">
    <source>
        <dbReference type="EMBL" id="CAE0035896.1"/>
    </source>
</evidence>
<evidence type="ECO:0000313" key="2">
    <source>
        <dbReference type="EMBL" id="CAE0035897.1"/>
    </source>
</evidence>
<dbReference type="EMBL" id="HBHW01005189">
    <property type="protein sequence ID" value="CAE0035897.1"/>
    <property type="molecule type" value="Transcribed_RNA"/>
</dbReference>
<name>A0A7S2ZD95_9RHOD</name>
<dbReference type="AlphaFoldDB" id="A0A7S2ZD95"/>
<dbReference type="EMBL" id="HBHW01005193">
    <property type="protein sequence ID" value="CAE0035901.1"/>
    <property type="molecule type" value="Transcribed_RNA"/>
</dbReference>
<dbReference type="EMBL" id="HBHW01005197">
    <property type="protein sequence ID" value="CAE0035905.1"/>
    <property type="molecule type" value="Transcribed_RNA"/>
</dbReference>
<evidence type="ECO:0000313" key="5">
    <source>
        <dbReference type="EMBL" id="CAE0035904.1"/>
    </source>
</evidence>
<gene>
    <name evidence="1" type="ORF">RMAR00112_LOCUS3846</name>
    <name evidence="2" type="ORF">RMAR00112_LOCUS3847</name>
    <name evidence="3" type="ORF">RMAR00112_LOCUS3851</name>
    <name evidence="4" type="ORF">RMAR00112_LOCUS3853</name>
    <name evidence="5" type="ORF">RMAR00112_LOCUS3854</name>
    <name evidence="6" type="ORF">RMAR00112_LOCUS3855</name>
    <name evidence="7" type="ORF">RMAR00112_LOCUS3858</name>
</gene>
<reference evidence="5" key="1">
    <citation type="submission" date="2021-01" db="EMBL/GenBank/DDBJ databases">
        <authorList>
            <person name="Corre E."/>
            <person name="Pelletier E."/>
            <person name="Niang G."/>
            <person name="Scheremetjew M."/>
            <person name="Finn R."/>
            <person name="Kale V."/>
            <person name="Holt S."/>
            <person name="Cochrane G."/>
            <person name="Meng A."/>
            <person name="Brown T."/>
            <person name="Cohen L."/>
        </authorList>
    </citation>
    <scope>NUCLEOTIDE SEQUENCE</scope>
    <source>
        <strain evidence="5">CCMP 769</strain>
    </source>
</reference>
<evidence type="ECO:0000313" key="3">
    <source>
        <dbReference type="EMBL" id="CAE0035901.1"/>
    </source>
</evidence>
<dbReference type="EMBL" id="HBHW01005200">
    <property type="protein sequence ID" value="CAE0035908.1"/>
    <property type="molecule type" value="Transcribed_RNA"/>
</dbReference>
<sequence length="111" mass="12764">MQKSCEQRCLIELQDKPDLRVLWLKQLLPNVGLSRDISKRSVESSTTAELSWMRFIIPRALKSKKCLQSQQYGGSTPFLINIFHTMLQEEQQLLLEVRTGWPAAETLNCGD</sequence>
<evidence type="ECO:0000313" key="7">
    <source>
        <dbReference type="EMBL" id="CAE0035908.1"/>
    </source>
</evidence>
<dbReference type="EMBL" id="HBHW01005195">
    <property type="protein sequence ID" value="CAE0035903.1"/>
    <property type="molecule type" value="Transcribed_RNA"/>
</dbReference>
<dbReference type="EMBL" id="HBHW01005196">
    <property type="protein sequence ID" value="CAE0035904.1"/>
    <property type="molecule type" value="Transcribed_RNA"/>
</dbReference>
<evidence type="ECO:0000313" key="6">
    <source>
        <dbReference type="EMBL" id="CAE0035905.1"/>
    </source>
</evidence>
<evidence type="ECO:0000313" key="4">
    <source>
        <dbReference type="EMBL" id="CAE0035903.1"/>
    </source>
</evidence>
<dbReference type="EMBL" id="HBHW01005188">
    <property type="protein sequence ID" value="CAE0035896.1"/>
    <property type="molecule type" value="Transcribed_RNA"/>
</dbReference>
<proteinExistence type="predicted"/>